<dbReference type="GO" id="GO:0016020">
    <property type="term" value="C:membrane"/>
    <property type="evidence" value="ECO:0007669"/>
    <property type="project" value="TreeGrafter"/>
</dbReference>
<sequence>MGERLKGRLAVITGASRGVGAAIAKAYAGEGAHVILVSRNSSALEELDDQIKLKGGPATLVPMDLTDFDTIDNLGRQIFERWGKLDILVGNAAILGDLSPVGHIRPEVWQRTYDLNVTANYRLIRSMDGLLRRSEAGRALFITSGASRTLPPYWALYASTKAALDAIALIYAKETQKSNVRVNVVNPGPTRTSMRAAAFPGEDSEKLPRPE</sequence>
<name>A0A381ZY52_9ZZZZ</name>
<proteinExistence type="inferred from homology"/>
<evidence type="ECO:0000256" key="1">
    <source>
        <dbReference type="ARBA" id="ARBA00006484"/>
    </source>
</evidence>
<feature type="region of interest" description="Disordered" evidence="3">
    <location>
        <begin position="187"/>
        <end position="211"/>
    </location>
</feature>
<dbReference type="InterPro" id="IPR036291">
    <property type="entry name" value="NAD(P)-bd_dom_sf"/>
</dbReference>
<dbReference type="EMBL" id="UINC01023001">
    <property type="protein sequence ID" value="SVA93792.1"/>
    <property type="molecule type" value="Genomic_DNA"/>
</dbReference>
<feature type="non-terminal residue" evidence="4">
    <location>
        <position position="211"/>
    </location>
</feature>
<dbReference type="Pfam" id="PF00106">
    <property type="entry name" value="adh_short"/>
    <property type="match status" value="1"/>
</dbReference>
<dbReference type="PANTHER" id="PTHR44196:SF4">
    <property type="entry name" value="SHORT CHAIN DEHYDROGENASE"/>
    <property type="match status" value="1"/>
</dbReference>
<evidence type="ECO:0000256" key="2">
    <source>
        <dbReference type="ARBA" id="ARBA00023002"/>
    </source>
</evidence>
<gene>
    <name evidence="4" type="ORF">METZ01_LOCUS146646</name>
</gene>
<organism evidence="4">
    <name type="scientific">marine metagenome</name>
    <dbReference type="NCBI Taxonomy" id="408172"/>
    <lineage>
        <taxon>unclassified sequences</taxon>
        <taxon>metagenomes</taxon>
        <taxon>ecological metagenomes</taxon>
    </lineage>
</organism>
<comment type="similarity">
    <text evidence="1">Belongs to the short-chain dehydrogenases/reductases (SDR) family.</text>
</comment>
<reference evidence="4" key="1">
    <citation type="submission" date="2018-05" db="EMBL/GenBank/DDBJ databases">
        <authorList>
            <person name="Lanie J.A."/>
            <person name="Ng W.-L."/>
            <person name="Kazmierczak K.M."/>
            <person name="Andrzejewski T.M."/>
            <person name="Davidsen T.M."/>
            <person name="Wayne K.J."/>
            <person name="Tettelin H."/>
            <person name="Glass J.I."/>
            <person name="Rusch D."/>
            <person name="Podicherti R."/>
            <person name="Tsui H.-C.T."/>
            <person name="Winkler M.E."/>
        </authorList>
    </citation>
    <scope>NUCLEOTIDE SEQUENCE</scope>
</reference>
<dbReference type="InterPro" id="IPR002347">
    <property type="entry name" value="SDR_fam"/>
</dbReference>
<evidence type="ECO:0000256" key="3">
    <source>
        <dbReference type="SAM" id="MobiDB-lite"/>
    </source>
</evidence>
<dbReference type="Gene3D" id="3.40.50.720">
    <property type="entry name" value="NAD(P)-binding Rossmann-like Domain"/>
    <property type="match status" value="1"/>
</dbReference>
<dbReference type="GO" id="GO:0016491">
    <property type="term" value="F:oxidoreductase activity"/>
    <property type="evidence" value="ECO:0007669"/>
    <property type="project" value="UniProtKB-KW"/>
</dbReference>
<dbReference type="CDD" id="cd05233">
    <property type="entry name" value="SDR_c"/>
    <property type="match status" value="1"/>
</dbReference>
<dbReference type="PANTHER" id="PTHR44196">
    <property type="entry name" value="DEHYDROGENASE/REDUCTASE SDR FAMILY MEMBER 7B"/>
    <property type="match status" value="1"/>
</dbReference>
<dbReference type="SUPFAM" id="SSF51735">
    <property type="entry name" value="NAD(P)-binding Rossmann-fold domains"/>
    <property type="match status" value="1"/>
</dbReference>
<protein>
    <recommendedName>
        <fullName evidence="5">Oxidoreductase</fullName>
    </recommendedName>
</protein>
<dbReference type="PRINTS" id="PR00081">
    <property type="entry name" value="GDHRDH"/>
</dbReference>
<evidence type="ECO:0008006" key="5">
    <source>
        <dbReference type="Google" id="ProtNLM"/>
    </source>
</evidence>
<dbReference type="PROSITE" id="PS00061">
    <property type="entry name" value="ADH_SHORT"/>
    <property type="match status" value="1"/>
</dbReference>
<keyword evidence="2" id="KW-0560">Oxidoreductase</keyword>
<evidence type="ECO:0000313" key="4">
    <source>
        <dbReference type="EMBL" id="SVA93792.1"/>
    </source>
</evidence>
<dbReference type="InterPro" id="IPR020904">
    <property type="entry name" value="Sc_DH/Rdtase_CS"/>
</dbReference>
<dbReference type="AlphaFoldDB" id="A0A381ZY52"/>
<accession>A0A381ZY52</accession>